<evidence type="ECO:0000256" key="1">
    <source>
        <dbReference type="HAMAP-Rule" id="MF_00652"/>
    </source>
</evidence>
<evidence type="ECO:0000313" key="3">
    <source>
        <dbReference type="Proteomes" id="UP000753219"/>
    </source>
</evidence>
<dbReference type="PANTHER" id="PTHR30283:SF4">
    <property type="entry name" value="PEROXIDE STRESS RESISTANCE PROTEIN YAAA"/>
    <property type="match status" value="1"/>
</dbReference>
<protein>
    <recommendedName>
        <fullName evidence="1">UPF0246 protein KHZ85_01285</fullName>
    </recommendedName>
</protein>
<dbReference type="GO" id="GO:0033194">
    <property type="term" value="P:response to hydroperoxide"/>
    <property type="evidence" value="ECO:0007669"/>
    <property type="project" value="TreeGrafter"/>
</dbReference>
<sequence>MLILISPAKRMRSHVDFLDAKGKPPFLKQSKRLLEELKTKGLVEIQHLLHCNEGIAKEAMQQYQSMDIEYGKVPALLAFDGIQYTYMRPDLFSDEAFRYCEQHLYILSGFYGVLGSMDGVCPYRLELDNPFSASFCKNLYAYWKDDLYRYVAAKDYCLLDLTSKQYGKIIRRYQDDDVRIVTCRFYEKEPSGLKEKGVYVKMARGEMVRWLAESNITRVEDVKAFSQLGYSYSEQHSHHEEFVFIRNAKS</sequence>
<dbReference type="InterPro" id="IPR005583">
    <property type="entry name" value="YaaA"/>
</dbReference>
<organism evidence="2 3">
    <name type="scientific">Amedibacillus dolichus</name>
    <dbReference type="NCBI Taxonomy" id="31971"/>
    <lineage>
        <taxon>Bacteria</taxon>
        <taxon>Bacillati</taxon>
        <taxon>Bacillota</taxon>
        <taxon>Erysipelotrichia</taxon>
        <taxon>Erysipelotrichales</taxon>
        <taxon>Erysipelotrichaceae</taxon>
        <taxon>Amedibacillus</taxon>
    </lineage>
</organism>
<evidence type="ECO:0000313" key="2">
    <source>
        <dbReference type="EMBL" id="MBS4883387.1"/>
    </source>
</evidence>
<comment type="caution">
    <text evidence="2">The sequence shown here is derived from an EMBL/GenBank/DDBJ whole genome shotgun (WGS) entry which is preliminary data.</text>
</comment>
<reference evidence="2" key="1">
    <citation type="submission" date="2021-02" db="EMBL/GenBank/DDBJ databases">
        <title>Infant gut strain persistence is associated with maternal origin, phylogeny, and functional potential including surface adhesion and iron acquisition.</title>
        <authorList>
            <person name="Lou Y.C."/>
        </authorList>
    </citation>
    <scope>NUCLEOTIDE SEQUENCE</scope>
    <source>
        <strain evidence="2">L3_108_103G1_dasL3_108_103G1_concoct_2</strain>
    </source>
</reference>
<dbReference type="RefSeq" id="WP_278639561.1">
    <property type="nucleotide sequence ID" value="NZ_JAGZMZ010000002.1"/>
</dbReference>
<comment type="similarity">
    <text evidence="1">Belongs to the UPF0246 family.</text>
</comment>
<dbReference type="EMBL" id="JAGZMZ010000002">
    <property type="protein sequence ID" value="MBS4883387.1"/>
    <property type="molecule type" value="Genomic_DNA"/>
</dbReference>
<gene>
    <name evidence="2" type="primary">yaaA</name>
    <name evidence="2" type="ORF">KHZ85_01285</name>
</gene>
<dbReference type="HAMAP" id="MF_00652">
    <property type="entry name" value="UPF0246"/>
    <property type="match status" value="1"/>
</dbReference>
<dbReference type="PANTHER" id="PTHR30283">
    <property type="entry name" value="PEROXIDE STRESS RESPONSE PROTEIN YAAA"/>
    <property type="match status" value="1"/>
</dbReference>
<dbReference type="GO" id="GO:0005829">
    <property type="term" value="C:cytosol"/>
    <property type="evidence" value="ECO:0007669"/>
    <property type="project" value="TreeGrafter"/>
</dbReference>
<accession>A0A942WFW2</accession>
<dbReference type="NCBIfam" id="NF002543">
    <property type="entry name" value="PRK02101.1-4"/>
    <property type="match status" value="1"/>
</dbReference>
<name>A0A942WFW2_9FIRM</name>
<dbReference type="AlphaFoldDB" id="A0A942WFW2"/>
<dbReference type="Proteomes" id="UP000753219">
    <property type="component" value="Unassembled WGS sequence"/>
</dbReference>
<dbReference type="Pfam" id="PF03883">
    <property type="entry name" value="H2O2_YaaD"/>
    <property type="match status" value="1"/>
</dbReference>
<proteinExistence type="inferred from homology"/>